<sequence length="238" mass="25883">MLEPRGMLQPNGCRSKPLLSSCIPPLCPVVPSCSRPTHPHGSSTQAVPRRPGQVHTSRAERCIWSAGRVGREKRRTFPCPGGVCASVRLQQEIQHRGKGQSAALSPPAAQGIKPPGGPQPADPCRRRGGSSPCSPGPLPCPGIMATGELTELEMAIEKIVTIFFTYAGKEGKKGTLTVNEFKELVQLQLPNLMKDVPSLEEKMSELDVNNDEELKFGEYWRLIGELAKAMRREKAGKK</sequence>
<name>A0A8C4UB46_FALTI</name>
<dbReference type="SUPFAM" id="SSF47473">
    <property type="entry name" value="EF-hand"/>
    <property type="match status" value="1"/>
</dbReference>
<dbReference type="PANTHER" id="PTHR11639:SF57">
    <property type="entry name" value="PROTEIN S100-A13"/>
    <property type="match status" value="1"/>
</dbReference>
<feature type="region of interest" description="Disordered" evidence="1">
    <location>
        <begin position="95"/>
        <end position="137"/>
    </location>
</feature>
<feature type="domain" description="S100/CaBP-9k-type calcium binding subdomain" evidence="2">
    <location>
        <begin position="152"/>
        <end position="194"/>
    </location>
</feature>
<dbReference type="GO" id="GO:0005509">
    <property type="term" value="F:calcium ion binding"/>
    <property type="evidence" value="ECO:0007669"/>
    <property type="project" value="TreeGrafter"/>
</dbReference>
<dbReference type="OrthoDB" id="8442111at2759"/>
<accession>A0A8C4UB46</accession>
<dbReference type="Gene3D" id="1.10.238.10">
    <property type="entry name" value="EF-hand"/>
    <property type="match status" value="1"/>
</dbReference>
<reference evidence="3" key="2">
    <citation type="submission" date="2025-09" db="UniProtKB">
        <authorList>
            <consortium name="Ensembl"/>
        </authorList>
    </citation>
    <scope>IDENTIFICATION</scope>
</reference>
<dbReference type="Proteomes" id="UP000694562">
    <property type="component" value="Unplaced"/>
</dbReference>
<evidence type="ECO:0000259" key="2">
    <source>
        <dbReference type="SMART" id="SM01394"/>
    </source>
</evidence>
<organism evidence="3 4">
    <name type="scientific">Falco tinnunculus</name>
    <name type="common">Common kestrel</name>
    <dbReference type="NCBI Taxonomy" id="100819"/>
    <lineage>
        <taxon>Eukaryota</taxon>
        <taxon>Metazoa</taxon>
        <taxon>Chordata</taxon>
        <taxon>Craniata</taxon>
        <taxon>Vertebrata</taxon>
        <taxon>Euteleostomi</taxon>
        <taxon>Archelosauria</taxon>
        <taxon>Archosauria</taxon>
        <taxon>Dinosauria</taxon>
        <taxon>Saurischia</taxon>
        <taxon>Theropoda</taxon>
        <taxon>Coelurosauria</taxon>
        <taxon>Aves</taxon>
        <taxon>Neognathae</taxon>
        <taxon>Neoaves</taxon>
        <taxon>Telluraves</taxon>
        <taxon>Australaves</taxon>
        <taxon>Falconiformes</taxon>
        <taxon>Falconidae</taxon>
        <taxon>Falco</taxon>
    </lineage>
</organism>
<reference evidence="3" key="1">
    <citation type="submission" date="2025-08" db="UniProtKB">
        <authorList>
            <consortium name="Ensembl"/>
        </authorList>
    </citation>
    <scope>IDENTIFICATION</scope>
</reference>
<dbReference type="GO" id="GO:0048471">
    <property type="term" value="C:perinuclear region of cytoplasm"/>
    <property type="evidence" value="ECO:0007669"/>
    <property type="project" value="TreeGrafter"/>
</dbReference>
<evidence type="ECO:0000313" key="4">
    <source>
        <dbReference type="Proteomes" id="UP000694562"/>
    </source>
</evidence>
<evidence type="ECO:0000313" key="3">
    <source>
        <dbReference type="Ensembl" id="ENSFTIP00000008405.1"/>
    </source>
</evidence>
<dbReference type="GO" id="GO:0048306">
    <property type="term" value="F:calcium-dependent protein binding"/>
    <property type="evidence" value="ECO:0007669"/>
    <property type="project" value="TreeGrafter"/>
</dbReference>
<protein>
    <submittedName>
        <fullName evidence="3">S100 calcium binding protein A13</fullName>
    </submittedName>
</protein>
<keyword evidence="4" id="KW-1185">Reference proteome</keyword>
<dbReference type="Ensembl" id="ENSFTIT00000008780.1">
    <property type="protein sequence ID" value="ENSFTIP00000008405.1"/>
    <property type="gene ID" value="ENSFTIG00000005697.1"/>
</dbReference>
<dbReference type="AlphaFoldDB" id="A0A8C4UB46"/>
<dbReference type="CDD" id="cd05022">
    <property type="entry name" value="S-100A13"/>
    <property type="match status" value="1"/>
</dbReference>
<feature type="region of interest" description="Disordered" evidence="1">
    <location>
        <begin position="33"/>
        <end position="58"/>
    </location>
</feature>
<dbReference type="SMART" id="SM01394">
    <property type="entry name" value="S_100"/>
    <property type="match status" value="1"/>
</dbReference>
<evidence type="ECO:0000256" key="1">
    <source>
        <dbReference type="SAM" id="MobiDB-lite"/>
    </source>
</evidence>
<dbReference type="InterPro" id="IPR013787">
    <property type="entry name" value="S100_Ca-bd_sub"/>
</dbReference>
<dbReference type="GO" id="GO:0005615">
    <property type="term" value="C:extracellular space"/>
    <property type="evidence" value="ECO:0007669"/>
    <property type="project" value="TreeGrafter"/>
</dbReference>
<dbReference type="Pfam" id="PF01023">
    <property type="entry name" value="S_100"/>
    <property type="match status" value="1"/>
</dbReference>
<dbReference type="InterPro" id="IPR011992">
    <property type="entry name" value="EF-hand-dom_pair"/>
</dbReference>
<proteinExistence type="predicted"/>
<dbReference type="PANTHER" id="PTHR11639">
    <property type="entry name" value="S100 CALCIUM-BINDING PROTEIN"/>
    <property type="match status" value="1"/>
</dbReference>